<feature type="region of interest" description="Disordered" evidence="1">
    <location>
        <begin position="153"/>
        <end position="179"/>
    </location>
</feature>
<keyword evidence="4" id="KW-1185">Reference proteome</keyword>
<gene>
    <name evidence="3" type="ORF">CDV28_10856</name>
</gene>
<dbReference type="NCBIfam" id="NF033634">
    <property type="entry name" value="SLATT_1"/>
    <property type="match status" value="1"/>
</dbReference>
<proteinExistence type="predicted"/>
<protein>
    <recommendedName>
        <fullName evidence="5">SMODS and SLOG-associating 2TM effector domain-containing protein</fullName>
    </recommendedName>
</protein>
<keyword evidence="2" id="KW-0472">Membrane</keyword>
<evidence type="ECO:0008006" key="5">
    <source>
        <dbReference type="Google" id="ProtNLM"/>
    </source>
</evidence>
<feature type="transmembrane region" description="Helical" evidence="2">
    <location>
        <begin position="46"/>
        <end position="68"/>
    </location>
</feature>
<sequence>MEKKDCKDSEDCGSITDKRKRLLCQIEKEITHFGNESTGHKRLYRWLHYAALGLTALATVLGSASLVLPDHHDAVGFAIVAVTTAANVVVAVETIHKPSELWMLERRIFHMLCDMRRKLEYCGPDGLTNDQLDECFAQLQAVLSASSQKWSQTVKTDTENQAAPKDTGNVAEQKRDSGA</sequence>
<evidence type="ECO:0000256" key="2">
    <source>
        <dbReference type="SAM" id="Phobius"/>
    </source>
</evidence>
<evidence type="ECO:0000313" key="4">
    <source>
        <dbReference type="Proteomes" id="UP000316238"/>
    </source>
</evidence>
<evidence type="ECO:0000256" key="1">
    <source>
        <dbReference type="SAM" id="MobiDB-lite"/>
    </source>
</evidence>
<feature type="transmembrane region" description="Helical" evidence="2">
    <location>
        <begin position="74"/>
        <end position="96"/>
    </location>
</feature>
<organism evidence="3 4">
    <name type="scientific">Candidatus Electronema aureum</name>
    <dbReference type="NCBI Taxonomy" id="2005002"/>
    <lineage>
        <taxon>Bacteria</taxon>
        <taxon>Pseudomonadati</taxon>
        <taxon>Thermodesulfobacteriota</taxon>
        <taxon>Desulfobulbia</taxon>
        <taxon>Desulfobulbales</taxon>
        <taxon>Desulfobulbaceae</taxon>
        <taxon>Candidatus Electronema</taxon>
    </lineage>
</organism>
<name>A0A521G2S0_9BACT</name>
<evidence type="ECO:0000313" key="3">
    <source>
        <dbReference type="EMBL" id="TAA75317.1"/>
    </source>
</evidence>
<dbReference type="EMBL" id="NQJD01000008">
    <property type="protein sequence ID" value="TAA75317.1"/>
    <property type="molecule type" value="Genomic_DNA"/>
</dbReference>
<dbReference type="AlphaFoldDB" id="A0A521G2S0"/>
<accession>A0A521G2S0</accession>
<reference evidence="3" key="1">
    <citation type="submission" date="2017-07" db="EMBL/GenBank/DDBJ databases">
        <title>The cable genome - Insights into the physiology and evolution of filamentous bacteria capable of sulfide oxidation via long distance electron transfer.</title>
        <authorList>
            <person name="Thorup C."/>
            <person name="Bjerg J.T."/>
            <person name="Schreiber L."/>
            <person name="Nielsen L.P."/>
            <person name="Kjeldsen K.U."/>
            <person name="Boesen T."/>
            <person name="Boggild A."/>
            <person name="Meysman F."/>
            <person name="Geelhoed J."/>
            <person name="Schramm A."/>
        </authorList>
    </citation>
    <scope>NUCLEOTIDE SEQUENCE [LARGE SCALE GENOMIC DNA]</scope>
    <source>
        <strain evidence="3">GS</strain>
    </source>
</reference>
<keyword evidence="2" id="KW-1133">Transmembrane helix</keyword>
<dbReference type="Proteomes" id="UP000316238">
    <property type="component" value="Unassembled WGS sequence"/>
</dbReference>
<comment type="caution">
    <text evidence="3">The sequence shown here is derived from an EMBL/GenBank/DDBJ whole genome shotgun (WGS) entry which is preliminary data.</text>
</comment>
<keyword evidence="2" id="KW-0812">Transmembrane</keyword>